<name>A0A1L9PMN7_ASPVE</name>
<dbReference type="InterPro" id="IPR046341">
    <property type="entry name" value="SET_dom_sf"/>
</dbReference>
<dbReference type="GeneID" id="63724200"/>
<gene>
    <name evidence="1" type="ORF">ASPVEDRAFT_169771</name>
</gene>
<dbReference type="PANTHER" id="PTHR13271:SF135">
    <property type="entry name" value="SET DOMAIN PROTEIN (AFU_ORTHOLOGUE AFUA_4G11040)"/>
    <property type="match status" value="1"/>
</dbReference>
<reference evidence="2" key="1">
    <citation type="journal article" date="2017" name="Genome Biol.">
        <title>Comparative genomics reveals high biological diversity and specific adaptations in the industrially and medically important fungal genus Aspergillus.</title>
        <authorList>
            <person name="de Vries R.P."/>
            <person name="Riley R."/>
            <person name="Wiebenga A."/>
            <person name="Aguilar-Osorio G."/>
            <person name="Amillis S."/>
            <person name="Uchima C.A."/>
            <person name="Anderluh G."/>
            <person name="Asadollahi M."/>
            <person name="Askin M."/>
            <person name="Barry K."/>
            <person name="Battaglia E."/>
            <person name="Bayram O."/>
            <person name="Benocci T."/>
            <person name="Braus-Stromeyer S.A."/>
            <person name="Caldana C."/>
            <person name="Canovas D."/>
            <person name="Cerqueira G.C."/>
            <person name="Chen F."/>
            <person name="Chen W."/>
            <person name="Choi C."/>
            <person name="Clum A."/>
            <person name="Dos Santos R.A."/>
            <person name="Damasio A.R."/>
            <person name="Diallinas G."/>
            <person name="Emri T."/>
            <person name="Fekete E."/>
            <person name="Flipphi M."/>
            <person name="Freyberg S."/>
            <person name="Gallo A."/>
            <person name="Gournas C."/>
            <person name="Habgood R."/>
            <person name="Hainaut M."/>
            <person name="Harispe M.L."/>
            <person name="Henrissat B."/>
            <person name="Hilden K.S."/>
            <person name="Hope R."/>
            <person name="Hossain A."/>
            <person name="Karabika E."/>
            <person name="Karaffa L."/>
            <person name="Karanyi Z."/>
            <person name="Krasevec N."/>
            <person name="Kuo A."/>
            <person name="Kusch H."/>
            <person name="LaButti K."/>
            <person name="Lagendijk E.L."/>
            <person name="Lapidus A."/>
            <person name="Levasseur A."/>
            <person name="Lindquist E."/>
            <person name="Lipzen A."/>
            <person name="Logrieco A.F."/>
            <person name="MacCabe A."/>
            <person name="Maekelae M.R."/>
            <person name="Malavazi I."/>
            <person name="Melin P."/>
            <person name="Meyer V."/>
            <person name="Mielnichuk N."/>
            <person name="Miskei M."/>
            <person name="Molnar A.P."/>
            <person name="Mule G."/>
            <person name="Ngan C.Y."/>
            <person name="Orejas M."/>
            <person name="Orosz E."/>
            <person name="Ouedraogo J.P."/>
            <person name="Overkamp K.M."/>
            <person name="Park H.-S."/>
            <person name="Perrone G."/>
            <person name="Piumi F."/>
            <person name="Punt P.J."/>
            <person name="Ram A.F."/>
            <person name="Ramon A."/>
            <person name="Rauscher S."/>
            <person name="Record E."/>
            <person name="Riano-Pachon D.M."/>
            <person name="Robert V."/>
            <person name="Roehrig J."/>
            <person name="Ruller R."/>
            <person name="Salamov A."/>
            <person name="Salih N.S."/>
            <person name="Samson R.A."/>
            <person name="Sandor E."/>
            <person name="Sanguinetti M."/>
            <person name="Schuetze T."/>
            <person name="Sepcic K."/>
            <person name="Shelest E."/>
            <person name="Sherlock G."/>
            <person name="Sophianopoulou V."/>
            <person name="Squina F.M."/>
            <person name="Sun H."/>
            <person name="Susca A."/>
            <person name="Todd R.B."/>
            <person name="Tsang A."/>
            <person name="Unkles S.E."/>
            <person name="van de Wiele N."/>
            <person name="van Rossen-Uffink D."/>
            <person name="Oliveira J.V."/>
            <person name="Vesth T.C."/>
            <person name="Visser J."/>
            <person name="Yu J.-H."/>
            <person name="Zhou M."/>
            <person name="Andersen M.R."/>
            <person name="Archer D.B."/>
            <person name="Baker S.E."/>
            <person name="Benoit I."/>
            <person name="Brakhage A.A."/>
            <person name="Braus G.H."/>
            <person name="Fischer R."/>
            <person name="Frisvad J.C."/>
            <person name="Goldman G.H."/>
            <person name="Houbraken J."/>
            <person name="Oakley B."/>
            <person name="Pocsi I."/>
            <person name="Scazzocchio C."/>
            <person name="Seiboth B."/>
            <person name="vanKuyk P.A."/>
            <person name="Wortman J."/>
            <person name="Dyer P.S."/>
            <person name="Grigoriev I.V."/>
        </authorList>
    </citation>
    <scope>NUCLEOTIDE SEQUENCE [LARGE SCALE GENOMIC DNA]</scope>
    <source>
        <strain evidence="2">CBS 583.65</strain>
    </source>
</reference>
<dbReference type="FunFam" id="3.90.1410.10:FF:000039">
    <property type="entry name" value="SET domain protein (AFU_orthologue AFUA_4G11040)"/>
    <property type="match status" value="1"/>
</dbReference>
<dbReference type="OrthoDB" id="42889at2759"/>
<dbReference type="EMBL" id="KV878129">
    <property type="protein sequence ID" value="OJJ02799.1"/>
    <property type="molecule type" value="Genomic_DNA"/>
</dbReference>
<evidence type="ECO:0000313" key="1">
    <source>
        <dbReference type="EMBL" id="OJJ02799.1"/>
    </source>
</evidence>
<sequence length="712" mass="80338">MVMEHDPSAASARSAENSLEVYSALLEWMKTHGGSLHEDVYISHDDVRGTHIRVKSNGVPSNTHIIKTPVTTTMSYFNAIDRDTGEIHFSNHGVKFPSQFMESVGPEEVAIFFLIGQYLRGAEGFWHSYIRTLPQPGSLTTLPYYSEDEDLEWLEGTSLVQARKQKIALLTDKYETSYSELQKSGFQDVSKYSWDLYLWASTIFVSRAFSAKVLSGVIPEFGVPEENISVLLPFIDILNHRPLAKVEWRAGTENVDFVVLEDVGGEQEIANNYGPRNNEQLMMNYGFCLANNPCDYRTVGLRAPPGSPLHFAREQQKQLFPDSNNDDEDPFYVFNIFYPLLAPNTPMEHSIFSPALFNAVSVLAANQRELETLEISEHAIQIANSYGNSRTALAAISQVIIELITHIVRLRSTDPGPNQPCNLKQTHAKVYRDSQITLSESALVIAAWSLQRARRHGLQGGWEETKDLLGQHMSRIPQGKFPASVQSRIQVRILERPSILLNGGELFTFNELLDLLPASEERNAAQECFKNILTITSRRIEALRGMDESASPFRFPLFACFVMAVHMTNRHKHNDSTESGKTGESQSFLPPRLSRWASFLLDHYLPPPDDVAWALEDEDDESLVSEFDEIIEKLRERKAQLFEALEPYTGGWQGDADTWWLSPNWVRWAWMMTEQECVQVPDDPLALLAPGDGDAGGNVMLSTETCLYIPQE</sequence>
<dbReference type="InterPro" id="IPR050600">
    <property type="entry name" value="SETD3_SETD6_MTase"/>
</dbReference>
<keyword evidence="2" id="KW-1185">Reference proteome</keyword>
<dbReference type="GO" id="GO:0016279">
    <property type="term" value="F:protein-lysine N-methyltransferase activity"/>
    <property type="evidence" value="ECO:0007669"/>
    <property type="project" value="TreeGrafter"/>
</dbReference>
<dbReference type="VEuPathDB" id="FungiDB:ASPVEDRAFT_169771"/>
<dbReference type="AlphaFoldDB" id="A0A1L9PMN7"/>
<accession>A0A1L9PMN7</accession>
<organism evidence="1 2">
    <name type="scientific">Aspergillus versicolor CBS 583.65</name>
    <dbReference type="NCBI Taxonomy" id="1036611"/>
    <lineage>
        <taxon>Eukaryota</taxon>
        <taxon>Fungi</taxon>
        <taxon>Dikarya</taxon>
        <taxon>Ascomycota</taxon>
        <taxon>Pezizomycotina</taxon>
        <taxon>Eurotiomycetes</taxon>
        <taxon>Eurotiomycetidae</taxon>
        <taxon>Eurotiales</taxon>
        <taxon>Aspergillaceae</taxon>
        <taxon>Aspergillus</taxon>
        <taxon>Aspergillus subgen. Nidulantes</taxon>
    </lineage>
</organism>
<dbReference type="PANTHER" id="PTHR13271">
    <property type="entry name" value="UNCHARACTERIZED PUTATIVE METHYLTRANSFERASE"/>
    <property type="match status" value="1"/>
</dbReference>
<dbReference type="Proteomes" id="UP000184073">
    <property type="component" value="Unassembled WGS sequence"/>
</dbReference>
<dbReference type="Gene3D" id="3.90.1410.10">
    <property type="entry name" value="set domain protein methyltransferase, domain 1"/>
    <property type="match status" value="1"/>
</dbReference>
<dbReference type="STRING" id="1036611.A0A1L9PMN7"/>
<evidence type="ECO:0000313" key="2">
    <source>
        <dbReference type="Proteomes" id="UP000184073"/>
    </source>
</evidence>
<dbReference type="SUPFAM" id="SSF82199">
    <property type="entry name" value="SET domain"/>
    <property type="match status" value="1"/>
</dbReference>
<proteinExistence type="predicted"/>
<protein>
    <recommendedName>
        <fullName evidence="3">SET domain-containing protein</fullName>
    </recommendedName>
</protein>
<dbReference type="RefSeq" id="XP_040668561.1">
    <property type="nucleotide sequence ID" value="XM_040808689.1"/>
</dbReference>
<evidence type="ECO:0008006" key="3">
    <source>
        <dbReference type="Google" id="ProtNLM"/>
    </source>
</evidence>